<feature type="compositionally biased region" description="Polar residues" evidence="6">
    <location>
        <begin position="38"/>
        <end position="47"/>
    </location>
</feature>
<feature type="transmembrane region" description="Helical" evidence="7">
    <location>
        <begin position="230"/>
        <end position="255"/>
    </location>
</feature>
<protein>
    <submittedName>
        <fullName evidence="8">O-antigen/teichoic acid export membrane protein</fullName>
    </submittedName>
</protein>
<dbReference type="InterPro" id="IPR050833">
    <property type="entry name" value="Poly_Biosynth_Transport"/>
</dbReference>
<evidence type="ECO:0000313" key="9">
    <source>
        <dbReference type="Proteomes" id="UP000237381"/>
    </source>
</evidence>
<organism evidence="8 9">
    <name type="scientific">Paraburkholderia eburnea</name>
    <dbReference type="NCBI Taxonomy" id="1189126"/>
    <lineage>
        <taxon>Bacteria</taxon>
        <taxon>Pseudomonadati</taxon>
        <taxon>Pseudomonadota</taxon>
        <taxon>Betaproteobacteria</taxon>
        <taxon>Burkholderiales</taxon>
        <taxon>Burkholderiaceae</taxon>
        <taxon>Paraburkholderia</taxon>
    </lineage>
</organism>
<feature type="transmembrane region" description="Helical" evidence="7">
    <location>
        <begin position="452"/>
        <end position="475"/>
    </location>
</feature>
<feature type="region of interest" description="Disordered" evidence="6">
    <location>
        <begin position="36"/>
        <end position="57"/>
    </location>
</feature>
<feature type="transmembrane region" description="Helical" evidence="7">
    <location>
        <begin position="357"/>
        <end position="377"/>
    </location>
</feature>
<comment type="subcellular location">
    <subcellularLocation>
        <location evidence="1">Cell membrane</location>
        <topology evidence="1">Multi-pass membrane protein</topology>
    </subcellularLocation>
</comment>
<feature type="transmembrane region" description="Helical" evidence="7">
    <location>
        <begin position="397"/>
        <end position="415"/>
    </location>
</feature>
<evidence type="ECO:0000256" key="6">
    <source>
        <dbReference type="SAM" id="MobiDB-lite"/>
    </source>
</evidence>
<dbReference type="EMBL" id="PQGA01000007">
    <property type="protein sequence ID" value="POR51026.1"/>
    <property type="molecule type" value="Genomic_DNA"/>
</dbReference>
<evidence type="ECO:0000256" key="5">
    <source>
        <dbReference type="ARBA" id="ARBA00023136"/>
    </source>
</evidence>
<dbReference type="GO" id="GO:0005886">
    <property type="term" value="C:plasma membrane"/>
    <property type="evidence" value="ECO:0007669"/>
    <property type="project" value="UniProtKB-SubCell"/>
</dbReference>
<evidence type="ECO:0000256" key="3">
    <source>
        <dbReference type="ARBA" id="ARBA00022692"/>
    </source>
</evidence>
<feature type="transmembrane region" description="Helical" evidence="7">
    <location>
        <begin position="182"/>
        <end position="209"/>
    </location>
</feature>
<evidence type="ECO:0000256" key="1">
    <source>
        <dbReference type="ARBA" id="ARBA00004651"/>
    </source>
</evidence>
<feature type="transmembrane region" description="Helical" evidence="7">
    <location>
        <begin position="325"/>
        <end position="345"/>
    </location>
</feature>
<keyword evidence="4 7" id="KW-1133">Transmembrane helix</keyword>
<feature type="transmembrane region" description="Helical" evidence="7">
    <location>
        <begin position="108"/>
        <end position="136"/>
    </location>
</feature>
<evidence type="ECO:0000313" key="8">
    <source>
        <dbReference type="EMBL" id="POR51026.1"/>
    </source>
</evidence>
<comment type="caution">
    <text evidence="8">The sequence shown here is derived from an EMBL/GenBank/DDBJ whole genome shotgun (WGS) entry which is preliminary data.</text>
</comment>
<evidence type="ECO:0000256" key="7">
    <source>
        <dbReference type="SAM" id="Phobius"/>
    </source>
</evidence>
<name>A0A2S4M8G3_9BURK</name>
<gene>
    <name evidence="8" type="ORF">B0G62_10752</name>
</gene>
<proteinExistence type="predicted"/>
<evidence type="ECO:0000256" key="4">
    <source>
        <dbReference type="ARBA" id="ARBA00022989"/>
    </source>
</evidence>
<accession>A0A2S4M8G3</accession>
<keyword evidence="9" id="KW-1185">Reference proteome</keyword>
<dbReference type="Proteomes" id="UP000237381">
    <property type="component" value="Unassembled WGS sequence"/>
</dbReference>
<feature type="transmembrane region" description="Helical" evidence="7">
    <location>
        <begin position="427"/>
        <end position="446"/>
    </location>
</feature>
<dbReference type="PANTHER" id="PTHR30250:SF11">
    <property type="entry name" value="O-ANTIGEN TRANSPORTER-RELATED"/>
    <property type="match status" value="1"/>
</dbReference>
<keyword evidence="3 7" id="KW-0812">Transmembrane</keyword>
<reference evidence="8 9" key="1">
    <citation type="submission" date="2018-01" db="EMBL/GenBank/DDBJ databases">
        <title>Genomic Encyclopedia of Type Strains, Phase III (KMG-III): the genomes of soil and plant-associated and newly described type strains.</title>
        <authorList>
            <person name="Whitman W."/>
        </authorList>
    </citation>
    <scope>NUCLEOTIDE SEQUENCE [LARGE SCALE GENOMIC DNA]</scope>
    <source>
        <strain evidence="8 9">JCM 18070</strain>
    </source>
</reference>
<evidence type="ECO:0000256" key="2">
    <source>
        <dbReference type="ARBA" id="ARBA00022475"/>
    </source>
</evidence>
<keyword evidence="5 7" id="KW-0472">Membrane</keyword>
<keyword evidence="2" id="KW-1003">Cell membrane</keyword>
<dbReference type="PANTHER" id="PTHR30250">
    <property type="entry name" value="PST FAMILY PREDICTED COLANIC ACID TRANSPORTER"/>
    <property type="match status" value="1"/>
</dbReference>
<sequence>MFHRSPNEWKQDVDRMNPKPTASIIGSVGLQTKPFPGTTVTMSTPRSETPGDTHYLSDDAVVPRAPRKSGGLPVFVAKFLSREAVVQGLNFIGGIWVVRALTVHEYAWYTIAITMLGAGIVLSDMGVSAALMSLAGRLWPDRPKVNRLFTVAYEARAKFFTLFGSVVFAAGFFLLMKSQASWAWAAAIMACVVAVTFFQLNFSLLSVLPKLEQNLKSLQQITIAGAALRLVLLSALLVSANTLTALCAALAATAWQAWTIRHRYDTTDQDAQFPLDEARAEFSKVARRQAPASIYFCIQGQLNVLLLGYFGSATQVAQLGALGRISALLMVAQSVFSSIIMPRYAVLKDKADMQRKYVLAVSAFLALIAAFLCVVWLFPGAVLSVLGGQYAGLHGELLMILGSAALYVIEALLFSLNMSRAWIASSWIQVVVTLVFQAVLLAFMPIDSIARVVIFSSISPVVSIAVYLASAILHFSRMEG</sequence>
<feature type="transmembrane region" description="Helical" evidence="7">
    <location>
        <begin position="157"/>
        <end position="176"/>
    </location>
</feature>
<dbReference type="AlphaFoldDB" id="A0A2S4M8G3"/>